<organism evidence="2 3">
    <name type="scientific">Brucella lupini</name>
    <dbReference type="NCBI Taxonomy" id="255457"/>
    <lineage>
        <taxon>Bacteria</taxon>
        <taxon>Pseudomonadati</taxon>
        <taxon>Pseudomonadota</taxon>
        <taxon>Alphaproteobacteria</taxon>
        <taxon>Hyphomicrobiales</taxon>
        <taxon>Brucellaceae</taxon>
        <taxon>Brucella/Ochrobactrum group</taxon>
        <taxon>Brucella</taxon>
    </lineage>
</organism>
<dbReference type="Gene3D" id="3.40.630.40">
    <property type="entry name" value="Zn-dependent exopeptidases"/>
    <property type="match status" value="1"/>
</dbReference>
<evidence type="ECO:0000313" key="2">
    <source>
        <dbReference type="EMBL" id="OYR31003.1"/>
    </source>
</evidence>
<comment type="caution">
    <text evidence="2">The sequence shown here is derived from an EMBL/GenBank/DDBJ whole genome shotgun (WGS) entry which is preliminary data.</text>
</comment>
<dbReference type="SUPFAM" id="SSF53187">
    <property type="entry name" value="Zn-dependent exopeptidases"/>
    <property type="match status" value="1"/>
</dbReference>
<gene>
    <name evidence="2" type="ORF">CES86_1450</name>
    <name evidence="1" type="ORF">F9L03_16160</name>
</gene>
<dbReference type="InterPro" id="IPR007709">
    <property type="entry name" value="N-FG_amidohydro"/>
</dbReference>
<sequence>MPLQSGSTASPPFSPAYSVDGDFSLGLLLTADHARRDVPAEYGTLGLRTSEFDRHIAYDIGVENLTRKLATRLNAPAVLGGFSRLLIDPNRGEDDPTLIMQLSDGAVISGNYPMSTGEREERLERFYRPYHDTVARASERVVAESRAAPFIVSIHSFTPRWKEKSRPWQIGLLWDKDDRAVKPLLSLLRENVDLTVGDNEPYDGALKNDAMYRHATAKGFAHVLIEVRQDLIADDKGATEWADRLAPMIAHINTLPGIHAAQYFGSRADRSE</sequence>
<accession>A0A256GV09</accession>
<reference evidence="2 3" key="1">
    <citation type="submission" date="2017-07" db="EMBL/GenBank/DDBJ databases">
        <title>Draft genome of Ochrobactrum lupini type strain LUP21.</title>
        <authorList>
            <person name="Krzyzanowska D.M."/>
            <person name="Jafra S."/>
        </authorList>
    </citation>
    <scope>NUCLEOTIDE SEQUENCE [LARGE SCALE GENOMIC DNA]</scope>
    <source>
        <strain evidence="2 3">LUP21</strain>
    </source>
</reference>
<proteinExistence type="predicted"/>
<keyword evidence="2" id="KW-0378">Hydrolase</keyword>
<evidence type="ECO:0000313" key="1">
    <source>
        <dbReference type="EMBL" id="KAB2702760.1"/>
    </source>
</evidence>
<dbReference type="InterPro" id="IPR011227">
    <property type="entry name" value="UCP029730"/>
</dbReference>
<dbReference type="GO" id="GO:0016787">
    <property type="term" value="F:hydrolase activity"/>
    <property type="evidence" value="ECO:0007669"/>
    <property type="project" value="UniProtKB-KW"/>
</dbReference>
<dbReference type="Pfam" id="PF05013">
    <property type="entry name" value="FGase"/>
    <property type="match status" value="1"/>
</dbReference>
<dbReference type="EMBL" id="WBWF01000012">
    <property type="protein sequence ID" value="KAB2702760.1"/>
    <property type="molecule type" value="Genomic_DNA"/>
</dbReference>
<dbReference type="AlphaFoldDB" id="A0A256GV09"/>
<dbReference type="RefSeq" id="WP_094514192.1">
    <property type="nucleotide sequence ID" value="NZ_JBHEEP010000017.1"/>
</dbReference>
<evidence type="ECO:0000313" key="3">
    <source>
        <dbReference type="Proteomes" id="UP000216363"/>
    </source>
</evidence>
<reference evidence="1 4" key="2">
    <citation type="submission" date="2019-09" db="EMBL/GenBank/DDBJ databases">
        <title>Taxonomic organization of the family Brucellaceae based on a phylogenomic approach.</title>
        <authorList>
            <person name="Leclercq S."/>
            <person name="Cloeckaert A."/>
            <person name="Zygmunt M.S."/>
        </authorList>
    </citation>
    <scope>NUCLEOTIDE SEQUENCE [LARGE SCALE GENOMIC DNA]</scope>
    <source>
        <strain evidence="1 4">LUP23</strain>
    </source>
</reference>
<dbReference type="PIRSF" id="PIRSF029730">
    <property type="entry name" value="UCP029730"/>
    <property type="match status" value="1"/>
</dbReference>
<dbReference type="Proteomes" id="UP000216363">
    <property type="component" value="Unassembled WGS sequence"/>
</dbReference>
<dbReference type="EMBL" id="NNRN01000042">
    <property type="protein sequence ID" value="OYR31003.1"/>
    <property type="molecule type" value="Genomic_DNA"/>
</dbReference>
<evidence type="ECO:0000313" key="4">
    <source>
        <dbReference type="Proteomes" id="UP000435957"/>
    </source>
</evidence>
<name>A0A256GV09_9HYPH</name>
<protein>
    <submittedName>
        <fullName evidence="1 2">N-formylglutamate amidohydrolase</fullName>
    </submittedName>
</protein>
<dbReference type="Proteomes" id="UP000435957">
    <property type="component" value="Unassembled WGS sequence"/>
</dbReference>
<keyword evidence="4" id="KW-1185">Reference proteome</keyword>